<dbReference type="RefSeq" id="XP_025356428.1">
    <property type="nucleotide sequence ID" value="XM_025498922.1"/>
</dbReference>
<keyword evidence="1" id="KW-0812">Transmembrane</keyword>
<accession>A0A316VF31</accession>
<feature type="transmembrane region" description="Helical" evidence="1">
    <location>
        <begin position="79"/>
        <end position="106"/>
    </location>
</feature>
<evidence type="ECO:0000313" key="2">
    <source>
        <dbReference type="EMBL" id="PWN36126.1"/>
    </source>
</evidence>
<proteinExistence type="predicted"/>
<evidence type="ECO:0000256" key="1">
    <source>
        <dbReference type="SAM" id="Phobius"/>
    </source>
</evidence>
<protein>
    <submittedName>
        <fullName evidence="2">Uncharacterized protein</fullName>
    </submittedName>
</protein>
<organism evidence="2 3">
    <name type="scientific">Meira miltonrushii</name>
    <dbReference type="NCBI Taxonomy" id="1280837"/>
    <lineage>
        <taxon>Eukaryota</taxon>
        <taxon>Fungi</taxon>
        <taxon>Dikarya</taxon>
        <taxon>Basidiomycota</taxon>
        <taxon>Ustilaginomycotina</taxon>
        <taxon>Exobasidiomycetes</taxon>
        <taxon>Exobasidiales</taxon>
        <taxon>Brachybasidiaceae</taxon>
        <taxon>Meira</taxon>
    </lineage>
</organism>
<dbReference type="EMBL" id="KZ819603">
    <property type="protein sequence ID" value="PWN36126.1"/>
    <property type="molecule type" value="Genomic_DNA"/>
</dbReference>
<name>A0A316VF31_9BASI</name>
<gene>
    <name evidence="2" type="ORF">FA14DRAFT_160988</name>
</gene>
<keyword evidence="1" id="KW-1133">Transmembrane helix</keyword>
<reference evidence="2 3" key="1">
    <citation type="journal article" date="2018" name="Mol. Biol. Evol.">
        <title>Broad Genomic Sampling Reveals a Smut Pathogenic Ancestry of the Fungal Clade Ustilaginomycotina.</title>
        <authorList>
            <person name="Kijpornyongpan T."/>
            <person name="Mondo S.J."/>
            <person name="Barry K."/>
            <person name="Sandor L."/>
            <person name="Lee J."/>
            <person name="Lipzen A."/>
            <person name="Pangilinan J."/>
            <person name="LaButti K."/>
            <person name="Hainaut M."/>
            <person name="Henrissat B."/>
            <person name="Grigoriev I.V."/>
            <person name="Spatafora J.W."/>
            <person name="Aime M.C."/>
        </authorList>
    </citation>
    <scope>NUCLEOTIDE SEQUENCE [LARGE SCALE GENOMIC DNA]</scope>
    <source>
        <strain evidence="2 3">MCA 3882</strain>
    </source>
</reference>
<dbReference type="InParanoid" id="A0A316VF31"/>
<keyword evidence="3" id="KW-1185">Reference proteome</keyword>
<dbReference type="Proteomes" id="UP000245771">
    <property type="component" value="Unassembled WGS sequence"/>
</dbReference>
<keyword evidence="1" id="KW-0472">Membrane</keyword>
<dbReference type="GeneID" id="37020703"/>
<evidence type="ECO:0000313" key="3">
    <source>
        <dbReference type="Proteomes" id="UP000245771"/>
    </source>
</evidence>
<dbReference type="AlphaFoldDB" id="A0A316VF31"/>
<sequence length="131" mass="14950">MQGYSLSNNKCKNAFDRPEYHFWETGSIRRVFARTVRDSVRAVHDFVLRLPHAPRPRLSIKQKATPRTDRFSGNGVKTVLGSCIGVCILFFFRVFVCTCLCMFIGLTQAKNCIKHSFPPLPCQKKLKVAAR</sequence>